<accession>Q3AUE1</accession>
<gene>
    <name evidence="1" type="ordered locus">Cag_0011</name>
</gene>
<dbReference type="Pfam" id="PF09366">
    <property type="entry name" value="DUF1997"/>
    <property type="match status" value="1"/>
</dbReference>
<name>Q3AUE1_CHLCH</name>
<sequence>MAVGNKRNDWFDATGHSKGDWMFQGNFQRTINYLSEHQKILLFNPFCHSVDLLQGSENVYKWLFRVNDPQNNPFEVIFFVEQLEELLLDVPSEINCSDPSTLTPEMIELYTTGKKITWRHYDAQEEVDDPSRYLFEGKVFADMLMEAKDNDRTRVQIDLRVDVRFVLYPAFRIIPDPVLHAMVNGGMSILMQTATNRMFQAISKDFHSITPT</sequence>
<organism evidence="1">
    <name type="scientific">Chlorobium chlorochromatii (strain CaD3)</name>
    <dbReference type="NCBI Taxonomy" id="340177"/>
    <lineage>
        <taxon>Bacteria</taxon>
        <taxon>Pseudomonadati</taxon>
        <taxon>Chlorobiota</taxon>
        <taxon>Chlorobiia</taxon>
        <taxon>Chlorobiales</taxon>
        <taxon>Chlorobiaceae</taxon>
        <taxon>Chlorobium/Pelodictyon group</taxon>
        <taxon>Chlorobium</taxon>
    </lineage>
</organism>
<dbReference type="AlphaFoldDB" id="Q3AUE1"/>
<protein>
    <recommendedName>
        <fullName evidence="2">DUF1997 domain-containing protein</fullName>
    </recommendedName>
</protein>
<dbReference type="KEGG" id="cch:Cag_0011"/>
<evidence type="ECO:0000313" key="1">
    <source>
        <dbReference type="EMBL" id="ABB27290.1"/>
    </source>
</evidence>
<dbReference type="eggNOG" id="ENOG502ZCKU">
    <property type="taxonomic scope" value="Bacteria"/>
</dbReference>
<evidence type="ECO:0008006" key="2">
    <source>
        <dbReference type="Google" id="ProtNLM"/>
    </source>
</evidence>
<proteinExistence type="predicted"/>
<dbReference type="STRING" id="340177.Cag_0011"/>
<dbReference type="EMBL" id="CP000108">
    <property type="protein sequence ID" value="ABB27290.1"/>
    <property type="molecule type" value="Genomic_DNA"/>
</dbReference>
<dbReference type="OrthoDB" id="597386at2"/>
<dbReference type="InterPro" id="IPR018971">
    <property type="entry name" value="DUF1997"/>
</dbReference>
<reference evidence="1" key="1">
    <citation type="submission" date="2005-08" db="EMBL/GenBank/DDBJ databases">
        <title>Complete sequence of Chlorobium chlorochromatii CaD3.</title>
        <authorList>
            <person name="Copeland A."/>
            <person name="Lucas S."/>
            <person name="Lapidus A."/>
            <person name="Barry K."/>
            <person name="Detter J.C."/>
            <person name="Glavina T."/>
            <person name="Hammon N."/>
            <person name="Israni S."/>
            <person name="Pitluck S."/>
            <person name="Bryant D."/>
            <person name="Schmutz J."/>
            <person name="Larimer F."/>
            <person name="Land M."/>
            <person name="Kyrpides N."/>
            <person name="Ivanova N."/>
            <person name="Richardson P."/>
        </authorList>
    </citation>
    <scope>NUCLEOTIDE SEQUENCE [LARGE SCALE GENOMIC DNA]</scope>
    <source>
        <strain evidence="1">CaD3</strain>
    </source>
</reference>
<dbReference type="HOGENOM" id="CLU_1346900_0_0_10"/>